<keyword evidence="3" id="KW-1185">Reference proteome</keyword>
<accession>A0ABR1C8Z4</accession>
<reference evidence="2 3" key="1">
    <citation type="submission" date="2023-08" db="EMBL/GenBank/DDBJ databases">
        <title>A Necator americanus chromosomal reference genome.</title>
        <authorList>
            <person name="Ilik V."/>
            <person name="Petrzelkova K.J."/>
            <person name="Pardy F."/>
            <person name="Fuh T."/>
            <person name="Niatou-Singa F.S."/>
            <person name="Gouil Q."/>
            <person name="Baker L."/>
            <person name="Ritchie M.E."/>
            <person name="Jex A.R."/>
            <person name="Gazzola D."/>
            <person name="Li H."/>
            <person name="Toshio Fujiwara R."/>
            <person name="Zhan B."/>
            <person name="Aroian R.V."/>
            <person name="Pafco B."/>
            <person name="Schwarz E.M."/>
        </authorList>
    </citation>
    <scope>NUCLEOTIDE SEQUENCE [LARGE SCALE GENOMIC DNA]</scope>
    <source>
        <strain evidence="2 3">Aroian</strain>
        <tissue evidence="2">Whole animal</tissue>
    </source>
</reference>
<evidence type="ECO:0008006" key="4">
    <source>
        <dbReference type="Google" id="ProtNLM"/>
    </source>
</evidence>
<evidence type="ECO:0000313" key="3">
    <source>
        <dbReference type="Proteomes" id="UP001303046"/>
    </source>
</evidence>
<sequence length="110" mass="11936">MSDMFTMVNDSSKRNQDSSCSLSSLEEDNLVTYGVIYECNDYAVSVGGFEWSAPVVQCDAPEAASALALVILFCLESPGLSGAYVENISIIFPLFPELYFSANPETNVDN</sequence>
<proteinExistence type="predicted"/>
<name>A0ABR1C8Z4_NECAM</name>
<gene>
    <name evidence="2" type="primary">Necator_chrII.g5519</name>
    <name evidence="2" type="ORF">RB195_017726</name>
</gene>
<dbReference type="Proteomes" id="UP001303046">
    <property type="component" value="Unassembled WGS sequence"/>
</dbReference>
<protein>
    <recommendedName>
        <fullName evidence="4">Sushi domain-containing protein</fullName>
    </recommendedName>
</protein>
<feature type="region of interest" description="Disordered" evidence="1">
    <location>
        <begin position="1"/>
        <end position="20"/>
    </location>
</feature>
<dbReference type="EMBL" id="JAVFWL010000002">
    <property type="protein sequence ID" value="KAK6734123.1"/>
    <property type="molecule type" value="Genomic_DNA"/>
</dbReference>
<organism evidence="2 3">
    <name type="scientific">Necator americanus</name>
    <name type="common">Human hookworm</name>
    <dbReference type="NCBI Taxonomy" id="51031"/>
    <lineage>
        <taxon>Eukaryota</taxon>
        <taxon>Metazoa</taxon>
        <taxon>Ecdysozoa</taxon>
        <taxon>Nematoda</taxon>
        <taxon>Chromadorea</taxon>
        <taxon>Rhabditida</taxon>
        <taxon>Rhabditina</taxon>
        <taxon>Rhabditomorpha</taxon>
        <taxon>Strongyloidea</taxon>
        <taxon>Ancylostomatidae</taxon>
        <taxon>Bunostominae</taxon>
        <taxon>Necator</taxon>
    </lineage>
</organism>
<evidence type="ECO:0000313" key="2">
    <source>
        <dbReference type="EMBL" id="KAK6734123.1"/>
    </source>
</evidence>
<evidence type="ECO:0000256" key="1">
    <source>
        <dbReference type="SAM" id="MobiDB-lite"/>
    </source>
</evidence>
<comment type="caution">
    <text evidence="2">The sequence shown here is derived from an EMBL/GenBank/DDBJ whole genome shotgun (WGS) entry which is preliminary data.</text>
</comment>